<protein>
    <submittedName>
        <fullName evidence="2">Beta-lactamase family protein</fullName>
    </submittedName>
</protein>
<evidence type="ECO:0000313" key="2">
    <source>
        <dbReference type="EMBL" id="NEK58995.1"/>
    </source>
</evidence>
<organism evidence="2 3">
    <name type="scientific">Geodermatophilus sabuli</name>
    <dbReference type="NCBI Taxonomy" id="1564158"/>
    <lineage>
        <taxon>Bacteria</taxon>
        <taxon>Bacillati</taxon>
        <taxon>Actinomycetota</taxon>
        <taxon>Actinomycetes</taxon>
        <taxon>Geodermatophilales</taxon>
        <taxon>Geodermatophilaceae</taxon>
        <taxon>Geodermatophilus</taxon>
    </lineage>
</organism>
<dbReference type="Gene3D" id="3.40.710.10">
    <property type="entry name" value="DD-peptidase/beta-lactamase superfamily"/>
    <property type="match status" value="1"/>
</dbReference>
<dbReference type="PANTHER" id="PTHR43283:SF3">
    <property type="entry name" value="BETA-LACTAMASE FAMILY PROTEIN (AFU_ORTHOLOGUE AFUA_5G07500)"/>
    <property type="match status" value="1"/>
</dbReference>
<gene>
    <name evidence="2" type="ORF">GCU56_14075</name>
</gene>
<keyword evidence="3" id="KW-1185">Reference proteome</keyword>
<dbReference type="EMBL" id="JAAGWF010000015">
    <property type="protein sequence ID" value="NEK58995.1"/>
    <property type="molecule type" value="Genomic_DNA"/>
</dbReference>
<accession>A0A7K3W2A5</accession>
<evidence type="ECO:0000259" key="1">
    <source>
        <dbReference type="Pfam" id="PF00144"/>
    </source>
</evidence>
<comment type="caution">
    <text evidence="2">The sequence shown here is derived from an EMBL/GenBank/DDBJ whole genome shotgun (WGS) entry which is preliminary data.</text>
</comment>
<dbReference type="InterPro" id="IPR012338">
    <property type="entry name" value="Beta-lactam/transpept-like"/>
</dbReference>
<reference evidence="2 3" key="1">
    <citation type="submission" date="2020-02" db="EMBL/GenBank/DDBJ databases">
        <title>Geodermatophilus sabuli CPCC 205279 I12A-02694.</title>
        <authorList>
            <person name="Jiang Z."/>
        </authorList>
    </citation>
    <scope>NUCLEOTIDE SEQUENCE [LARGE SCALE GENOMIC DNA]</scope>
    <source>
        <strain evidence="2 3">I12A-02694</strain>
    </source>
</reference>
<dbReference type="SUPFAM" id="SSF56601">
    <property type="entry name" value="beta-lactamase/transpeptidase-like"/>
    <property type="match status" value="1"/>
</dbReference>
<dbReference type="InterPro" id="IPR050789">
    <property type="entry name" value="Diverse_Enzym_Activities"/>
</dbReference>
<sequence length="435" mass="46718">MRGRRRPTAGGVRNGGHVTTALQVDTDPAEVGLDAARLARIDGRLARWVDDGQLPGFLVTVARHGRLVHVGRAGARNVEEGLPVEADTRWRIYSMTKPITSVAAMMLYEEGAFELSDPIATWLPEFAETRVYVAGSALKPVTAPQTEPIRVRHLLTHTSGLTYGFHHTHPVDAMYRAAGHEWSTPAGADSAEVCRQWAAMPLVFQPGSEWNYGVSTDVLGRLVEVLSGQPLDEFFQQRIFAPLGMTDTAFGLRDGDDPESLARLYTAVPGRPGGPATGIAPLDAMGAGALRKPAFLSGGGGLVSTAGDYLRFIELLRRGGSFDGGRLLGPRTIAHMTRNHLPGGADLETFGRPLFAETPLRGVGFGLGFSMVLDPARYGVLASPGDYSWGGAASTAFYVDPVEDVTVGFYTQLLPSSTLPIRNFLRQLVNQAIVT</sequence>
<proteinExistence type="predicted"/>
<name>A0A7K3W2A5_9ACTN</name>
<feature type="domain" description="Beta-lactamase-related" evidence="1">
    <location>
        <begin position="49"/>
        <end position="426"/>
    </location>
</feature>
<dbReference type="Pfam" id="PF00144">
    <property type="entry name" value="Beta-lactamase"/>
    <property type="match status" value="1"/>
</dbReference>
<dbReference type="AlphaFoldDB" id="A0A7K3W2A5"/>
<dbReference type="PANTHER" id="PTHR43283">
    <property type="entry name" value="BETA-LACTAMASE-RELATED"/>
    <property type="match status" value="1"/>
</dbReference>
<dbReference type="InterPro" id="IPR001466">
    <property type="entry name" value="Beta-lactam-related"/>
</dbReference>
<evidence type="ECO:0000313" key="3">
    <source>
        <dbReference type="Proteomes" id="UP000470246"/>
    </source>
</evidence>
<dbReference type="Proteomes" id="UP000470246">
    <property type="component" value="Unassembled WGS sequence"/>
</dbReference>